<organism evidence="2 3">
    <name type="scientific">Folsomia candida</name>
    <name type="common">Springtail</name>
    <dbReference type="NCBI Taxonomy" id="158441"/>
    <lineage>
        <taxon>Eukaryota</taxon>
        <taxon>Metazoa</taxon>
        <taxon>Ecdysozoa</taxon>
        <taxon>Arthropoda</taxon>
        <taxon>Hexapoda</taxon>
        <taxon>Collembola</taxon>
        <taxon>Entomobryomorpha</taxon>
        <taxon>Isotomoidea</taxon>
        <taxon>Isotomidae</taxon>
        <taxon>Proisotominae</taxon>
        <taxon>Folsomia</taxon>
    </lineage>
</organism>
<evidence type="ECO:0000313" key="2">
    <source>
        <dbReference type="EMBL" id="OXA49063.1"/>
    </source>
</evidence>
<name>A0A226DUY5_FOLCA</name>
<dbReference type="Proteomes" id="UP000198287">
    <property type="component" value="Unassembled WGS sequence"/>
</dbReference>
<proteinExistence type="predicted"/>
<keyword evidence="1" id="KW-0732">Signal</keyword>
<protein>
    <submittedName>
        <fullName evidence="2">Uncharacterized protein</fullName>
    </submittedName>
</protein>
<dbReference type="PANTHER" id="PTHR31252">
    <property type="entry name" value="DUF4419 DOMAIN-CONTAINING PROTEIN"/>
    <property type="match status" value="1"/>
</dbReference>
<keyword evidence="3" id="KW-1185">Reference proteome</keyword>
<evidence type="ECO:0000256" key="1">
    <source>
        <dbReference type="SAM" id="SignalP"/>
    </source>
</evidence>
<sequence>MFQLREIRNMTLVLFFLFHLAISSSDIESSNNPQQEVEEGINSIKFRSSKFLQAEKIKISNDTSRLLHLIEQLDRSTRSEFTSITNLSTSLIPTSGFIDSVFLAYIKHHNLVIRPDDIWTAILIQYSYYVNAHAEELRSKFVTFKGTKALNVSYHRSVDTIPIDDFISKIVTKIRNHTHPNVTNWLFPNFSTTTPQDSAVAGAAIMATMKSYFKYNMFAIACGIPAITVKGSGKDWRQIRDKISLLPAFSRENDTHIGAWSHDLVKVIDQFITVTETKIVDSPFWEGIVKHGSRPECGGTTYINGWITLFSVFDSDGRWQVESWRAENFQNSRDSCLANDTLKNNYANLWPTLELSQLTPGVVRVPIEVHDEYGGDVKKYNAALFAGHVGHAVASDGVTLQPLVGWGFEVVGRVPKYLKEFSGAERIRKGYLEVHVEQDAIADEAFNKGRKYLEYKSSNAAGMSDHILTLLLSTSIYFSRYLIEIGQ</sequence>
<gene>
    <name evidence="2" type="ORF">Fcan01_16647</name>
</gene>
<dbReference type="PANTHER" id="PTHR31252:SF11">
    <property type="entry name" value="DUF4419 DOMAIN-CONTAINING PROTEIN"/>
    <property type="match status" value="1"/>
</dbReference>
<dbReference type="OrthoDB" id="9973955at2759"/>
<dbReference type="Pfam" id="PF14388">
    <property type="entry name" value="DUF4419"/>
    <property type="match status" value="1"/>
</dbReference>
<dbReference type="InterPro" id="IPR025533">
    <property type="entry name" value="DUF4419"/>
</dbReference>
<dbReference type="EMBL" id="LNIX01000011">
    <property type="protein sequence ID" value="OXA49063.1"/>
    <property type="molecule type" value="Genomic_DNA"/>
</dbReference>
<feature type="chain" id="PRO_5012736844" evidence="1">
    <location>
        <begin position="26"/>
        <end position="487"/>
    </location>
</feature>
<comment type="caution">
    <text evidence="2">The sequence shown here is derived from an EMBL/GenBank/DDBJ whole genome shotgun (WGS) entry which is preliminary data.</text>
</comment>
<feature type="signal peptide" evidence="1">
    <location>
        <begin position="1"/>
        <end position="25"/>
    </location>
</feature>
<accession>A0A226DUY5</accession>
<dbReference type="AlphaFoldDB" id="A0A226DUY5"/>
<evidence type="ECO:0000313" key="3">
    <source>
        <dbReference type="Proteomes" id="UP000198287"/>
    </source>
</evidence>
<reference evidence="2 3" key="1">
    <citation type="submission" date="2015-12" db="EMBL/GenBank/DDBJ databases">
        <title>The genome of Folsomia candida.</title>
        <authorList>
            <person name="Faddeeva A."/>
            <person name="Derks M.F."/>
            <person name="Anvar Y."/>
            <person name="Smit S."/>
            <person name="Van Straalen N."/>
            <person name="Roelofs D."/>
        </authorList>
    </citation>
    <scope>NUCLEOTIDE SEQUENCE [LARGE SCALE GENOMIC DNA]</scope>
    <source>
        <strain evidence="2 3">VU population</strain>
        <tissue evidence="2">Whole body</tissue>
    </source>
</reference>